<dbReference type="Gene3D" id="6.20.400.10">
    <property type="match status" value="1"/>
</dbReference>
<dbReference type="Pfam" id="PF16543">
    <property type="entry name" value="DFRP_C"/>
    <property type="match status" value="1"/>
</dbReference>
<dbReference type="Pfam" id="PF05773">
    <property type="entry name" value="RWD"/>
    <property type="match status" value="1"/>
</dbReference>
<dbReference type="InterPro" id="IPR032378">
    <property type="entry name" value="ZC3H15/TMA46_C"/>
</dbReference>
<evidence type="ECO:0000259" key="1">
    <source>
        <dbReference type="PROSITE" id="PS50908"/>
    </source>
</evidence>
<dbReference type="InterPro" id="IPR006575">
    <property type="entry name" value="RWD_dom"/>
</dbReference>
<gene>
    <name evidence="2" type="primary">MPUL0B05930</name>
    <name evidence="2" type="ORF">METSCH_B05930</name>
</gene>
<accession>A0A4P6XNP7</accession>
<keyword evidence="3" id="KW-1185">Reference proteome</keyword>
<dbReference type="SUPFAM" id="SSF54495">
    <property type="entry name" value="UBC-like"/>
    <property type="match status" value="1"/>
</dbReference>
<dbReference type="InterPro" id="IPR040213">
    <property type="entry name" value="GIR2-like"/>
</dbReference>
<evidence type="ECO:0000313" key="2">
    <source>
        <dbReference type="EMBL" id="QBM87391.1"/>
    </source>
</evidence>
<protein>
    <submittedName>
        <fullName evidence="2">DRG Family Regulatory Proteins, Tma46</fullName>
    </submittedName>
</protein>
<dbReference type="InterPro" id="IPR016135">
    <property type="entry name" value="UBQ-conjugating_enzyme/RWD"/>
</dbReference>
<dbReference type="STRING" id="2163413.A0A4P6XNP7"/>
<dbReference type="PROSITE" id="PS50908">
    <property type="entry name" value="RWD"/>
    <property type="match status" value="1"/>
</dbReference>
<organism evidence="2 3">
    <name type="scientific">Metschnikowia aff. pulcherrima</name>
    <dbReference type="NCBI Taxonomy" id="2163413"/>
    <lineage>
        <taxon>Eukaryota</taxon>
        <taxon>Fungi</taxon>
        <taxon>Dikarya</taxon>
        <taxon>Ascomycota</taxon>
        <taxon>Saccharomycotina</taxon>
        <taxon>Pichiomycetes</taxon>
        <taxon>Metschnikowiaceae</taxon>
        <taxon>Metschnikowia</taxon>
    </lineage>
</organism>
<dbReference type="Proteomes" id="UP000292447">
    <property type="component" value="Chromosome II"/>
</dbReference>
<feature type="domain" description="RWD" evidence="1">
    <location>
        <begin position="9"/>
        <end position="139"/>
    </location>
</feature>
<evidence type="ECO:0000313" key="3">
    <source>
        <dbReference type="Proteomes" id="UP000292447"/>
    </source>
</evidence>
<dbReference type="PANTHER" id="PTHR12292">
    <property type="entry name" value="RWD DOMAIN-CONTAINING PROTEIN"/>
    <property type="match status" value="1"/>
</dbReference>
<reference evidence="3" key="1">
    <citation type="submission" date="2019-03" db="EMBL/GenBank/DDBJ databases">
        <title>Snf2 controls pulcherriminic acid biosynthesis and connects pigmentation and antifungal activity of the yeast Metschnikowia pulcherrima.</title>
        <authorList>
            <person name="Gore-Lloyd D."/>
            <person name="Sumann I."/>
            <person name="Brachmann A.O."/>
            <person name="Schneeberger K."/>
            <person name="Ortiz-Merino R.A."/>
            <person name="Moreno-Beltran M."/>
            <person name="Schlaefli M."/>
            <person name="Kirner P."/>
            <person name="Santos Kron A."/>
            <person name="Wolfe K.H."/>
            <person name="Piel J."/>
            <person name="Ahrens C.H."/>
            <person name="Henk D."/>
            <person name="Freimoser F.M."/>
        </authorList>
    </citation>
    <scope>NUCLEOTIDE SEQUENCE [LARGE SCALE GENOMIC DNA]</scope>
    <source>
        <strain evidence="3">APC 1.2</strain>
    </source>
</reference>
<dbReference type="SMART" id="SM00591">
    <property type="entry name" value="RWD"/>
    <property type="match status" value="1"/>
</dbReference>
<dbReference type="EMBL" id="CP034457">
    <property type="protein sequence ID" value="QBM87391.1"/>
    <property type="molecule type" value="Genomic_DNA"/>
</dbReference>
<proteinExistence type="predicted"/>
<name>A0A4P6XNP7_9ASCO</name>
<dbReference type="AlphaFoldDB" id="A0A4P6XNP7"/>
<sequence length="235" mass="27187">MDPHEEQVQEIEVLRSIYPDELTVLSDTHFTIHLKLETPSDRKHALLLDVKYPKTYPEVAPVLDIHTAEAEDENAGFSEDLDEDDDAPEQYVSLAESIELERPDLAELLQKINEEAEMNIGFPSIFAVAAILKDEAELLFQRKVDLAQKHYDEELLAREAEEQKKFNGTKVTRESFTQWRKKFREEMKIEQRDRELCEKMHNGKMSGREIFERGLAGEFDDELAELPDAVAKIEV</sequence>
<dbReference type="Gene3D" id="3.10.110.10">
    <property type="entry name" value="Ubiquitin Conjugating Enzyme"/>
    <property type="match status" value="1"/>
</dbReference>